<sequence>MSHVYKRAQGGTGSLTVARSSRAHMTVFNRFSTLIKGINNPYDMWISTKLDQTSYIDQCFNELITECRLS</sequence>
<feature type="non-terminal residue" evidence="1">
    <location>
        <position position="1"/>
    </location>
</feature>
<dbReference type="OrthoDB" id="10539266at2759"/>
<accession>A0A7R9MFX0</accession>
<gene>
    <name evidence="1" type="ORF">ONB1V03_LOCUS15909</name>
</gene>
<reference evidence="1" key="1">
    <citation type="submission" date="2020-11" db="EMBL/GenBank/DDBJ databases">
        <authorList>
            <person name="Tran Van P."/>
        </authorList>
    </citation>
    <scope>NUCLEOTIDE SEQUENCE</scope>
</reference>
<evidence type="ECO:0000313" key="2">
    <source>
        <dbReference type="Proteomes" id="UP000728032"/>
    </source>
</evidence>
<organism evidence="1">
    <name type="scientific">Oppiella nova</name>
    <dbReference type="NCBI Taxonomy" id="334625"/>
    <lineage>
        <taxon>Eukaryota</taxon>
        <taxon>Metazoa</taxon>
        <taxon>Ecdysozoa</taxon>
        <taxon>Arthropoda</taxon>
        <taxon>Chelicerata</taxon>
        <taxon>Arachnida</taxon>
        <taxon>Acari</taxon>
        <taxon>Acariformes</taxon>
        <taxon>Sarcoptiformes</taxon>
        <taxon>Oribatida</taxon>
        <taxon>Brachypylina</taxon>
        <taxon>Oppioidea</taxon>
        <taxon>Oppiidae</taxon>
        <taxon>Oppiella</taxon>
    </lineage>
</organism>
<protein>
    <submittedName>
        <fullName evidence="1">Uncharacterized protein</fullName>
    </submittedName>
</protein>
<keyword evidence="2" id="KW-1185">Reference proteome</keyword>
<dbReference type="Proteomes" id="UP000728032">
    <property type="component" value="Unassembled WGS sequence"/>
</dbReference>
<proteinExistence type="predicted"/>
<evidence type="ECO:0000313" key="1">
    <source>
        <dbReference type="EMBL" id="CAD7659313.1"/>
    </source>
</evidence>
<dbReference type="EMBL" id="CAJPVJ010017098">
    <property type="protein sequence ID" value="CAG2176475.1"/>
    <property type="molecule type" value="Genomic_DNA"/>
</dbReference>
<dbReference type="AlphaFoldDB" id="A0A7R9MFX0"/>
<dbReference type="EMBL" id="OC931923">
    <property type="protein sequence ID" value="CAD7659313.1"/>
    <property type="molecule type" value="Genomic_DNA"/>
</dbReference>
<name>A0A7R9MFX0_9ACAR</name>